<protein>
    <submittedName>
        <fullName evidence="1">Uncharacterized protein</fullName>
    </submittedName>
</protein>
<name>A0AAJ3NSG8_9MYCO</name>
<dbReference type="Proteomes" id="UP000193387">
    <property type="component" value="Unassembled WGS sequence"/>
</dbReference>
<accession>A0AAJ3NSG8</accession>
<organism evidence="1 2">
    <name type="scientific">Mycobacterium saskatchewanense</name>
    <dbReference type="NCBI Taxonomy" id="220927"/>
    <lineage>
        <taxon>Bacteria</taxon>
        <taxon>Bacillati</taxon>
        <taxon>Actinomycetota</taxon>
        <taxon>Actinomycetes</taxon>
        <taxon>Mycobacteriales</taxon>
        <taxon>Mycobacteriaceae</taxon>
        <taxon>Mycobacterium</taxon>
        <taxon>Mycobacterium simiae complex</taxon>
    </lineage>
</organism>
<reference evidence="1 2" key="1">
    <citation type="submission" date="2016-01" db="EMBL/GenBank/DDBJ databases">
        <title>The new phylogeny of the genus Mycobacterium.</title>
        <authorList>
            <person name="Tarcisio F."/>
            <person name="Conor M."/>
            <person name="Antonella G."/>
            <person name="Elisabetta G."/>
            <person name="Giulia F.S."/>
            <person name="Sara T."/>
            <person name="Anna F."/>
            <person name="Clotilde B."/>
            <person name="Roberto B."/>
            <person name="Veronica D.S."/>
            <person name="Fabio R."/>
            <person name="Monica P."/>
            <person name="Olivier J."/>
            <person name="Enrico T."/>
            <person name="Nicola S."/>
        </authorList>
    </citation>
    <scope>NUCLEOTIDE SEQUENCE [LARGE SCALE GENOMIC DNA]</scope>
    <source>
        <strain evidence="1 2">DSM 44616</strain>
    </source>
</reference>
<gene>
    <name evidence="1" type="ORF">AWC23_09670</name>
</gene>
<keyword evidence="2" id="KW-1185">Reference proteome</keyword>
<sequence>MGSLTRRAALATVDTLGAGAISLQSVQTLLRQANSSRRHLTFTPTGVTADDPALTDVIRARAPEVTGFVQQAVPG</sequence>
<evidence type="ECO:0000313" key="2">
    <source>
        <dbReference type="Proteomes" id="UP000193387"/>
    </source>
</evidence>
<dbReference type="EMBL" id="LQPR01000022">
    <property type="protein sequence ID" value="ORW72699.1"/>
    <property type="molecule type" value="Genomic_DNA"/>
</dbReference>
<dbReference type="AlphaFoldDB" id="A0AAJ3NSG8"/>
<evidence type="ECO:0000313" key="1">
    <source>
        <dbReference type="EMBL" id="ORW72699.1"/>
    </source>
</evidence>
<proteinExistence type="predicted"/>
<comment type="caution">
    <text evidence="1">The sequence shown here is derived from an EMBL/GenBank/DDBJ whole genome shotgun (WGS) entry which is preliminary data.</text>
</comment>